<evidence type="ECO:0000256" key="3">
    <source>
        <dbReference type="ARBA" id="ARBA00023004"/>
    </source>
</evidence>
<comment type="caution">
    <text evidence="8">The sequence shown here is derived from an EMBL/GenBank/DDBJ whole genome shotgun (WGS) entry which is preliminary data.</text>
</comment>
<organism evidence="8 9">
    <name type="scientific">Acidovorax kalamii</name>
    <dbReference type="NCBI Taxonomy" id="2004485"/>
    <lineage>
        <taxon>Bacteria</taxon>
        <taxon>Pseudomonadati</taxon>
        <taxon>Pseudomonadota</taxon>
        <taxon>Betaproteobacteria</taxon>
        <taxon>Burkholderiales</taxon>
        <taxon>Comamonadaceae</taxon>
        <taxon>Acidovorax</taxon>
    </lineage>
</organism>
<name>A0A235EHS4_9BURK</name>
<dbReference type="PANTHER" id="PTHR33751:SF11">
    <property type="entry name" value="BLL4483 PROTEIN"/>
    <property type="match status" value="1"/>
</dbReference>
<dbReference type="GO" id="GO:0020037">
    <property type="term" value="F:heme binding"/>
    <property type="evidence" value="ECO:0007669"/>
    <property type="project" value="InterPro"/>
</dbReference>
<dbReference type="Proteomes" id="UP000215441">
    <property type="component" value="Unassembled WGS sequence"/>
</dbReference>
<dbReference type="Gene3D" id="1.10.760.10">
    <property type="entry name" value="Cytochrome c-like domain"/>
    <property type="match status" value="2"/>
</dbReference>
<dbReference type="InterPro" id="IPR050597">
    <property type="entry name" value="Cytochrome_c_Oxidase_Subunit"/>
</dbReference>
<accession>A0A235EHS4</accession>
<dbReference type="RefSeq" id="WP_094290846.1">
    <property type="nucleotide sequence ID" value="NZ_NOIG01000011.1"/>
</dbReference>
<comment type="PTM">
    <text evidence="4">Binds 2 heme c groups covalently per subunit.</text>
</comment>
<keyword evidence="6" id="KW-0732">Signal</keyword>
<feature type="domain" description="Cytochrome c" evidence="7">
    <location>
        <begin position="132"/>
        <end position="222"/>
    </location>
</feature>
<dbReference type="InterPro" id="IPR009056">
    <property type="entry name" value="Cyt_c-like_dom"/>
</dbReference>
<feature type="signal peptide" evidence="6">
    <location>
        <begin position="1"/>
        <end position="26"/>
    </location>
</feature>
<gene>
    <name evidence="8" type="ORF">CBY09_17355</name>
</gene>
<feature type="binding site" description="axial binding residue" evidence="5">
    <location>
        <position position="199"/>
    </location>
    <ligand>
        <name>heme c</name>
        <dbReference type="ChEBI" id="CHEBI:61717"/>
        <label>2</label>
    </ligand>
    <ligandPart>
        <name>Fe</name>
        <dbReference type="ChEBI" id="CHEBI:18248"/>
    </ligandPart>
</feature>
<keyword evidence="2 5" id="KW-0479">Metal-binding</keyword>
<evidence type="ECO:0000256" key="2">
    <source>
        <dbReference type="ARBA" id="ARBA00022723"/>
    </source>
</evidence>
<feature type="binding site" description="covalent" evidence="4">
    <location>
        <position position="156"/>
    </location>
    <ligand>
        <name>heme c</name>
        <dbReference type="ChEBI" id="CHEBI:61717"/>
        <label>2</label>
    </ligand>
</feature>
<sequence>MIDCLHRLHRLLCPLAVVFFLSAGLAAGVAAQPAPTTAAPAAAMAPRVLACTVCHGKEGRATPDGYFPRIAGKPAGYLANQLLNFRDGRRSYPQMTYLIEHLTDDYLREMAEHFAALDLPYPPPPPPQAPPAVLEQGRRLVQQGDVARNVPACVACHGAAMTGVAPSIPGLLGLPRDYLNSQLGAWKTGQRRAHAPDCMADIARQLTPEEVSAVSAWLAAQPVAAGGKPARTLPAAMPARCGGVADVPVAGR</sequence>
<dbReference type="GO" id="GO:0009055">
    <property type="term" value="F:electron transfer activity"/>
    <property type="evidence" value="ECO:0007669"/>
    <property type="project" value="InterPro"/>
</dbReference>
<dbReference type="GO" id="GO:0042597">
    <property type="term" value="C:periplasmic space"/>
    <property type="evidence" value="ECO:0007669"/>
    <property type="project" value="InterPro"/>
</dbReference>
<dbReference type="AlphaFoldDB" id="A0A235EHS4"/>
<evidence type="ECO:0000259" key="7">
    <source>
        <dbReference type="PROSITE" id="PS51007"/>
    </source>
</evidence>
<reference evidence="8 9" key="1">
    <citation type="submission" date="2017-07" db="EMBL/GenBank/DDBJ databases">
        <title>Acidovorax KNDSW TSA 6 genome sequence and assembly.</title>
        <authorList>
            <person name="Mayilraj S."/>
        </authorList>
    </citation>
    <scope>NUCLEOTIDE SEQUENCE [LARGE SCALE GENOMIC DNA]</scope>
    <source>
        <strain evidence="8 9">KNDSW-TSA6</strain>
    </source>
</reference>
<feature type="binding site" description="covalent" evidence="4">
    <location>
        <position position="51"/>
    </location>
    <ligand>
        <name>heme c</name>
        <dbReference type="ChEBI" id="CHEBI:61717"/>
        <label>1</label>
    </ligand>
</feature>
<dbReference type="Pfam" id="PF00034">
    <property type="entry name" value="Cytochrom_C"/>
    <property type="match status" value="1"/>
</dbReference>
<feature type="binding site" description="axial binding residue" evidence="5">
    <location>
        <position position="95"/>
    </location>
    <ligand>
        <name>heme c</name>
        <dbReference type="ChEBI" id="CHEBI:61717"/>
        <label>1</label>
    </ligand>
    <ligandPart>
        <name>Fe</name>
        <dbReference type="ChEBI" id="CHEBI:18248"/>
    </ligandPart>
</feature>
<feature type="binding site" description="axial binding residue" evidence="5">
    <location>
        <position position="157"/>
    </location>
    <ligand>
        <name>heme c</name>
        <dbReference type="ChEBI" id="CHEBI:61717"/>
        <label>2</label>
    </ligand>
    <ligandPart>
        <name>Fe</name>
        <dbReference type="ChEBI" id="CHEBI:18248"/>
    </ligandPart>
</feature>
<feature type="chain" id="PRO_5013144734" evidence="6">
    <location>
        <begin position="27"/>
        <end position="252"/>
    </location>
</feature>
<feature type="binding site" description="axial binding residue" evidence="5">
    <location>
        <position position="55"/>
    </location>
    <ligand>
        <name>heme c</name>
        <dbReference type="ChEBI" id="CHEBI:61717"/>
        <label>1</label>
    </ligand>
    <ligandPart>
        <name>Fe</name>
        <dbReference type="ChEBI" id="CHEBI:18248"/>
    </ligandPart>
</feature>
<evidence type="ECO:0000256" key="6">
    <source>
        <dbReference type="SAM" id="SignalP"/>
    </source>
</evidence>
<evidence type="ECO:0000313" key="9">
    <source>
        <dbReference type="Proteomes" id="UP000215441"/>
    </source>
</evidence>
<feature type="binding site" description="covalent" evidence="4">
    <location>
        <position position="54"/>
    </location>
    <ligand>
        <name>heme c</name>
        <dbReference type="ChEBI" id="CHEBI:61717"/>
        <label>1</label>
    </ligand>
</feature>
<dbReference type="PANTHER" id="PTHR33751">
    <property type="entry name" value="CBB3-TYPE CYTOCHROME C OXIDASE SUBUNIT FIXP"/>
    <property type="match status" value="1"/>
</dbReference>
<keyword evidence="9" id="KW-1185">Reference proteome</keyword>
<keyword evidence="3 5" id="KW-0408">Iron</keyword>
<keyword evidence="1 4" id="KW-0349">Heme</keyword>
<protein>
    <submittedName>
        <fullName evidence="8">Cytochrome C</fullName>
    </submittedName>
</protein>
<dbReference type="InterPro" id="IPR036909">
    <property type="entry name" value="Cyt_c-like_dom_sf"/>
</dbReference>
<evidence type="ECO:0000313" key="8">
    <source>
        <dbReference type="EMBL" id="OYD48606.1"/>
    </source>
</evidence>
<proteinExistence type="predicted"/>
<dbReference type="OrthoDB" id="9773456at2"/>
<dbReference type="EMBL" id="NOIG01000011">
    <property type="protein sequence ID" value="OYD48606.1"/>
    <property type="molecule type" value="Genomic_DNA"/>
</dbReference>
<feature type="binding site" description="covalent" evidence="4">
    <location>
        <position position="153"/>
    </location>
    <ligand>
        <name>heme c</name>
        <dbReference type="ChEBI" id="CHEBI:61717"/>
        <label>2</label>
    </ligand>
</feature>
<evidence type="ECO:0000256" key="4">
    <source>
        <dbReference type="PIRSR" id="PIRSR000005-1"/>
    </source>
</evidence>
<dbReference type="SUPFAM" id="SSF46626">
    <property type="entry name" value="Cytochrome c"/>
    <property type="match status" value="2"/>
</dbReference>
<evidence type="ECO:0000256" key="5">
    <source>
        <dbReference type="PIRSR" id="PIRSR000005-2"/>
    </source>
</evidence>
<dbReference type="InterPro" id="IPR024167">
    <property type="entry name" value="Cytochrome_c4-like"/>
</dbReference>
<evidence type="ECO:0000256" key="1">
    <source>
        <dbReference type="ARBA" id="ARBA00022617"/>
    </source>
</evidence>
<dbReference type="PROSITE" id="PS51007">
    <property type="entry name" value="CYTC"/>
    <property type="match status" value="1"/>
</dbReference>
<dbReference type="GO" id="GO:0005506">
    <property type="term" value="F:iron ion binding"/>
    <property type="evidence" value="ECO:0007669"/>
    <property type="project" value="InterPro"/>
</dbReference>
<dbReference type="PIRSF" id="PIRSF000005">
    <property type="entry name" value="Cytochrome_c4"/>
    <property type="match status" value="1"/>
</dbReference>